<proteinExistence type="predicted"/>
<gene>
    <name evidence="2" type="ORF">CMC5_084020</name>
</gene>
<reference evidence="2 3" key="1">
    <citation type="submission" date="2015-07" db="EMBL/GenBank/DDBJ databases">
        <title>Genome analysis of myxobacterium Chondromyces crocatus Cm c5 reveals a high potential for natural compound synthesis and the genetic basis for the loss of fruiting body formation.</title>
        <authorList>
            <person name="Zaburannyi N."/>
            <person name="Bunk B."/>
            <person name="Maier J."/>
            <person name="Overmann J."/>
            <person name="Mueller R."/>
        </authorList>
    </citation>
    <scope>NUCLEOTIDE SEQUENCE [LARGE SCALE GENOMIC DNA]</scope>
    <source>
        <strain evidence="2 3">Cm c5</strain>
    </source>
</reference>
<dbReference type="Proteomes" id="UP000067626">
    <property type="component" value="Chromosome"/>
</dbReference>
<dbReference type="STRING" id="52.CMC5_084020"/>
<dbReference type="PANTHER" id="PTHR32251">
    <property type="entry name" value="3-OXO-5-ALPHA-STEROID 4-DEHYDROGENASE"/>
    <property type="match status" value="1"/>
</dbReference>
<dbReference type="RefSeq" id="WP_050435545.1">
    <property type="nucleotide sequence ID" value="NZ_CP012159.1"/>
</dbReference>
<keyword evidence="1" id="KW-1133">Transmembrane helix</keyword>
<feature type="transmembrane region" description="Helical" evidence="1">
    <location>
        <begin position="137"/>
        <end position="157"/>
    </location>
</feature>
<keyword evidence="1" id="KW-0812">Transmembrane</keyword>
<dbReference type="GO" id="GO:0016020">
    <property type="term" value="C:membrane"/>
    <property type="evidence" value="ECO:0007669"/>
    <property type="project" value="TreeGrafter"/>
</dbReference>
<feature type="transmembrane region" description="Helical" evidence="1">
    <location>
        <begin position="57"/>
        <end position="74"/>
    </location>
</feature>
<evidence type="ECO:0000256" key="1">
    <source>
        <dbReference type="SAM" id="Phobius"/>
    </source>
</evidence>
<dbReference type="Gene3D" id="1.20.120.1630">
    <property type="match status" value="1"/>
</dbReference>
<keyword evidence="3" id="KW-1185">Reference proteome</keyword>
<accession>A0A0K1EU39</accession>
<organism evidence="2 3">
    <name type="scientific">Chondromyces crocatus</name>
    <dbReference type="NCBI Taxonomy" id="52"/>
    <lineage>
        <taxon>Bacteria</taxon>
        <taxon>Pseudomonadati</taxon>
        <taxon>Myxococcota</taxon>
        <taxon>Polyangia</taxon>
        <taxon>Polyangiales</taxon>
        <taxon>Polyangiaceae</taxon>
        <taxon>Chondromyces</taxon>
    </lineage>
</organism>
<feature type="transmembrane region" description="Helical" evidence="1">
    <location>
        <begin position="28"/>
        <end position="45"/>
    </location>
</feature>
<sequence length="312" mass="35436">MNDVSLRSALDQLSSLSLSWEGLTRTPLQASVTALLAAATLCWILQTLTRNYSWVDRLWSIMPPVYAWIFALWVEPGQAPVPRLVLVAGLVTAWGARLTFNFARKGGYRPTEEDYRWPIVRAWLAEHDPTHPLGRELFSLLFITAYQHLLIGLFTIPPMFLVHTLAQQHAVPLGASDILAAVAFLAFLLGETIADQQQWRFHQQKARLSPDERARAGGDLARGFLTAGVFRYARHLNFFCEMGLWWVVGLFPVIAGAPWLHWAWIGPFLLTLLFQGSTWLTELLSARKYPAYRDYQRTTSRLLPLWPGKPLD</sequence>
<protein>
    <recommendedName>
        <fullName evidence="4">Steroid 5-alpha reductase C-terminal domain-containing protein</fullName>
    </recommendedName>
</protein>
<dbReference type="InterPro" id="IPR010721">
    <property type="entry name" value="UstE-like"/>
</dbReference>
<name>A0A0K1EU39_CHOCO</name>
<dbReference type="Pfam" id="PF06966">
    <property type="entry name" value="DUF1295"/>
    <property type="match status" value="1"/>
</dbReference>
<dbReference type="AlphaFoldDB" id="A0A0K1EU39"/>
<evidence type="ECO:0000313" key="3">
    <source>
        <dbReference type="Proteomes" id="UP000067626"/>
    </source>
</evidence>
<dbReference type="PANTHER" id="PTHR32251:SF23">
    <property type="entry name" value="3-OXO-5-ALPHA-STEROID 4-DEHYDROGENASE (DUF1295)"/>
    <property type="match status" value="1"/>
</dbReference>
<evidence type="ECO:0000313" key="2">
    <source>
        <dbReference type="EMBL" id="AKT44162.1"/>
    </source>
</evidence>
<dbReference type="PATRIC" id="fig|52.7.peg.9234"/>
<keyword evidence="1" id="KW-0472">Membrane</keyword>
<feature type="transmembrane region" description="Helical" evidence="1">
    <location>
        <begin position="169"/>
        <end position="190"/>
    </location>
</feature>
<feature type="transmembrane region" description="Helical" evidence="1">
    <location>
        <begin position="80"/>
        <end position="100"/>
    </location>
</feature>
<dbReference type="EMBL" id="CP012159">
    <property type="protein sequence ID" value="AKT44162.1"/>
    <property type="molecule type" value="Genomic_DNA"/>
</dbReference>
<feature type="transmembrane region" description="Helical" evidence="1">
    <location>
        <begin position="236"/>
        <end position="255"/>
    </location>
</feature>
<dbReference type="KEGG" id="ccro:CMC5_084020"/>
<evidence type="ECO:0008006" key="4">
    <source>
        <dbReference type="Google" id="ProtNLM"/>
    </source>
</evidence>